<sequence>MHLLRHWIDEARSMGIHSDQSVRNSSVNMKKTSISHVEAVTVWQRRRRCVLLQQISTQGKKKLCCFSEEHF</sequence>
<reference evidence="2" key="1">
    <citation type="submission" date="2014-09" db="EMBL/GenBank/DDBJ databases">
        <authorList>
            <person name="Sharma Rahul"/>
            <person name="Thines Marco"/>
        </authorList>
    </citation>
    <scope>NUCLEOTIDE SEQUENCE [LARGE SCALE GENOMIC DNA]</scope>
</reference>
<dbReference type="GeneID" id="59052780"/>
<evidence type="ECO:0000313" key="2">
    <source>
        <dbReference type="Proteomes" id="UP000054928"/>
    </source>
</evidence>
<dbReference type="Proteomes" id="UP000054928">
    <property type="component" value="Unassembled WGS sequence"/>
</dbReference>
<dbReference type="RefSeq" id="XP_036263376.1">
    <property type="nucleotide sequence ID" value="XM_036407119.1"/>
</dbReference>
<name>A0A0N7L796_PLAHL</name>
<organism evidence="1 2">
    <name type="scientific">Plasmopara halstedii</name>
    <name type="common">Downy mildew of sunflower</name>
    <dbReference type="NCBI Taxonomy" id="4781"/>
    <lineage>
        <taxon>Eukaryota</taxon>
        <taxon>Sar</taxon>
        <taxon>Stramenopiles</taxon>
        <taxon>Oomycota</taxon>
        <taxon>Peronosporomycetes</taxon>
        <taxon>Peronosporales</taxon>
        <taxon>Peronosporaceae</taxon>
        <taxon>Plasmopara</taxon>
    </lineage>
</organism>
<keyword evidence="2" id="KW-1185">Reference proteome</keyword>
<dbReference type="EMBL" id="CCYD01002047">
    <property type="protein sequence ID" value="CEG46459.1"/>
    <property type="molecule type" value="Genomic_DNA"/>
</dbReference>
<evidence type="ECO:0000313" key="1">
    <source>
        <dbReference type="EMBL" id="CEG46459.1"/>
    </source>
</evidence>
<proteinExistence type="predicted"/>
<protein>
    <submittedName>
        <fullName evidence="1">Uncharacterized protein</fullName>
    </submittedName>
</protein>
<accession>A0A0N7L796</accession>
<dbReference type="AlphaFoldDB" id="A0A0N7L796"/>